<keyword evidence="2" id="KW-1185">Reference proteome</keyword>
<reference evidence="1" key="1">
    <citation type="submission" date="2022-09" db="EMBL/GenBank/DDBJ databases">
        <title>genome sequence of Deinococcus rubellus.</title>
        <authorList>
            <person name="Srinivasan S."/>
        </authorList>
    </citation>
    <scope>NUCLEOTIDE SEQUENCE</scope>
    <source>
        <strain evidence="1">Ant6</strain>
    </source>
</reference>
<organism evidence="1 2">
    <name type="scientific">Deinococcus rubellus</name>
    <dbReference type="NCBI Taxonomy" id="1889240"/>
    <lineage>
        <taxon>Bacteria</taxon>
        <taxon>Thermotogati</taxon>
        <taxon>Deinococcota</taxon>
        <taxon>Deinococci</taxon>
        <taxon>Deinococcales</taxon>
        <taxon>Deinococcaceae</taxon>
        <taxon>Deinococcus</taxon>
    </lineage>
</organism>
<dbReference type="RefSeq" id="WP_260561051.1">
    <property type="nucleotide sequence ID" value="NZ_BAABEC010000009.1"/>
</dbReference>
<gene>
    <name evidence="1" type="ORF">N0D28_03765</name>
</gene>
<evidence type="ECO:0008006" key="3">
    <source>
        <dbReference type="Google" id="ProtNLM"/>
    </source>
</evidence>
<protein>
    <recommendedName>
        <fullName evidence="3">HTH cro/C1-type domain-containing protein</fullName>
    </recommendedName>
</protein>
<proteinExistence type="predicted"/>
<dbReference type="EMBL" id="CP104213">
    <property type="protein sequence ID" value="UWX64790.1"/>
    <property type="molecule type" value="Genomic_DNA"/>
</dbReference>
<accession>A0ABY5YI39</accession>
<evidence type="ECO:0000313" key="1">
    <source>
        <dbReference type="EMBL" id="UWX64790.1"/>
    </source>
</evidence>
<name>A0ABY5YI39_9DEIO</name>
<dbReference type="Proteomes" id="UP001060261">
    <property type="component" value="Chromosome"/>
</dbReference>
<evidence type="ECO:0000313" key="2">
    <source>
        <dbReference type="Proteomes" id="UP001060261"/>
    </source>
</evidence>
<sequence>MILERSTVLVNMGSFDNAKEEPGVLLRRRLHSNKLSQADAARIFGKSRAWASQELFADPRKTLRRMLIDQPATLDTFAKALGWSSRDELLIDMDLFEGTLLAGDSPLILDPKPAQPARELWPNLALAIEEYGDRARYREMATPHWRDYLNTFDFYDGNDLSPEGWAELFLTLKQSNVRPGEE</sequence>